<evidence type="ECO:0000256" key="11">
    <source>
        <dbReference type="ARBA" id="ARBA00023136"/>
    </source>
</evidence>
<feature type="binding site" description="axial binding residue" evidence="12">
    <location>
        <position position="272"/>
    </location>
    <ligand>
        <name>heme</name>
        <dbReference type="ChEBI" id="CHEBI:30413"/>
    </ligand>
    <ligandPart>
        <name>Fe</name>
        <dbReference type="ChEBI" id="CHEBI:18248"/>
    </ligandPart>
</feature>
<name>A0A2U1LDA9_ARTAN</name>
<evidence type="ECO:0000256" key="12">
    <source>
        <dbReference type="PIRSR" id="PIRSR602401-1"/>
    </source>
</evidence>
<comment type="caution">
    <text evidence="14">The sequence shown here is derived from an EMBL/GenBank/DDBJ whole genome shotgun (WGS) entry which is preliminary data.</text>
</comment>
<keyword evidence="5" id="KW-0812">Transmembrane</keyword>
<comment type="subcellular location">
    <subcellularLocation>
        <location evidence="2">Membrane</location>
        <topology evidence="2">Single-pass membrane protein</topology>
    </subcellularLocation>
</comment>
<dbReference type="Pfam" id="PF00067">
    <property type="entry name" value="p450"/>
    <property type="match status" value="1"/>
</dbReference>
<dbReference type="GO" id="GO:0016020">
    <property type="term" value="C:membrane"/>
    <property type="evidence" value="ECO:0007669"/>
    <property type="project" value="UniProtKB-SubCell"/>
</dbReference>
<dbReference type="FunFam" id="1.10.630.10:FF:000126">
    <property type="entry name" value="Predicted protein"/>
    <property type="match status" value="1"/>
</dbReference>
<dbReference type="PANTHER" id="PTHR47955">
    <property type="entry name" value="CYTOCHROME P450 FAMILY 71 PROTEIN"/>
    <property type="match status" value="1"/>
</dbReference>
<evidence type="ECO:0000256" key="6">
    <source>
        <dbReference type="ARBA" id="ARBA00022723"/>
    </source>
</evidence>
<dbReference type="OrthoDB" id="2789670at2759"/>
<keyword evidence="9 12" id="KW-0408">Iron</keyword>
<comment type="similarity">
    <text evidence="3 13">Belongs to the cytochrome P450 family.</text>
</comment>
<evidence type="ECO:0000256" key="4">
    <source>
        <dbReference type="ARBA" id="ARBA00022617"/>
    </source>
</evidence>
<keyword evidence="7" id="KW-1133">Transmembrane helix</keyword>
<dbReference type="AlphaFoldDB" id="A0A2U1LDA9"/>
<dbReference type="SUPFAM" id="SSF48264">
    <property type="entry name" value="Cytochrome P450"/>
    <property type="match status" value="1"/>
</dbReference>
<organism evidence="14 15">
    <name type="scientific">Artemisia annua</name>
    <name type="common">Sweet wormwood</name>
    <dbReference type="NCBI Taxonomy" id="35608"/>
    <lineage>
        <taxon>Eukaryota</taxon>
        <taxon>Viridiplantae</taxon>
        <taxon>Streptophyta</taxon>
        <taxon>Embryophyta</taxon>
        <taxon>Tracheophyta</taxon>
        <taxon>Spermatophyta</taxon>
        <taxon>Magnoliopsida</taxon>
        <taxon>eudicotyledons</taxon>
        <taxon>Gunneridae</taxon>
        <taxon>Pentapetalae</taxon>
        <taxon>asterids</taxon>
        <taxon>campanulids</taxon>
        <taxon>Asterales</taxon>
        <taxon>Asteraceae</taxon>
        <taxon>Asteroideae</taxon>
        <taxon>Anthemideae</taxon>
        <taxon>Artemisiinae</taxon>
        <taxon>Artemisia</taxon>
    </lineage>
</organism>
<dbReference type="Gene3D" id="1.10.630.10">
    <property type="entry name" value="Cytochrome P450"/>
    <property type="match status" value="1"/>
</dbReference>
<dbReference type="PROSITE" id="PS00086">
    <property type="entry name" value="CYTOCHROME_P450"/>
    <property type="match status" value="1"/>
</dbReference>
<evidence type="ECO:0000256" key="1">
    <source>
        <dbReference type="ARBA" id="ARBA00001971"/>
    </source>
</evidence>
<sequence length="330" mass="37640">MKNVTSTIVMRVGFGKRYEDGHKRREILRLIDELQSMITNFFVEDLWPGLPFAGLIDKLTGKIDRLEKCFQDLDSFYQELIDERLNAQNAKSCKEDQDILDILIQLKKEQLLNSTEFTNNHIKAMLTDVLVAGTDASAATVVWAMTALIKNPKVMKKVQEEVRNVVGKKKCGINEDELPKLIYLKAIVKEIMRLYPPAPLLVPRVTKKDAILQGYKIKEKTLVYVNALAIGRDPESWENPEEFLPERFLGSDIDFRGNDFELIPFGAGRRICPGIPLGVVMVELLLANLVYLFDWELPVGMKKEDIDYEAKPGVTMHKKNELCLLAHVYS</sequence>
<dbReference type="STRING" id="35608.A0A2U1LDA9"/>
<keyword evidence="6 12" id="KW-0479">Metal-binding</keyword>
<protein>
    <submittedName>
        <fullName evidence="14">Cytochrome P450</fullName>
    </submittedName>
</protein>
<evidence type="ECO:0000256" key="7">
    <source>
        <dbReference type="ARBA" id="ARBA00022989"/>
    </source>
</evidence>
<keyword evidence="15" id="KW-1185">Reference proteome</keyword>
<evidence type="ECO:0000256" key="5">
    <source>
        <dbReference type="ARBA" id="ARBA00022692"/>
    </source>
</evidence>
<evidence type="ECO:0000256" key="8">
    <source>
        <dbReference type="ARBA" id="ARBA00023002"/>
    </source>
</evidence>
<dbReference type="PRINTS" id="PR00385">
    <property type="entry name" value="P450"/>
</dbReference>
<keyword evidence="4 12" id="KW-0349">Heme</keyword>
<dbReference type="GO" id="GO:0020037">
    <property type="term" value="F:heme binding"/>
    <property type="evidence" value="ECO:0007669"/>
    <property type="project" value="InterPro"/>
</dbReference>
<dbReference type="GO" id="GO:0016705">
    <property type="term" value="F:oxidoreductase activity, acting on paired donors, with incorporation or reduction of molecular oxygen"/>
    <property type="evidence" value="ECO:0007669"/>
    <property type="project" value="InterPro"/>
</dbReference>
<evidence type="ECO:0000313" key="14">
    <source>
        <dbReference type="EMBL" id="PWA46989.1"/>
    </source>
</evidence>
<evidence type="ECO:0000256" key="13">
    <source>
        <dbReference type="RuleBase" id="RU000461"/>
    </source>
</evidence>
<gene>
    <name evidence="14" type="ORF">CTI12_AA503490</name>
</gene>
<dbReference type="PANTHER" id="PTHR47955:SF22">
    <property type="entry name" value="CYTOCHROME P450 83B1-LIKE"/>
    <property type="match status" value="1"/>
</dbReference>
<proteinExistence type="inferred from homology"/>
<evidence type="ECO:0000256" key="3">
    <source>
        <dbReference type="ARBA" id="ARBA00010617"/>
    </source>
</evidence>
<keyword evidence="8 13" id="KW-0560">Oxidoreductase</keyword>
<dbReference type="GO" id="GO:0005506">
    <property type="term" value="F:iron ion binding"/>
    <property type="evidence" value="ECO:0007669"/>
    <property type="project" value="InterPro"/>
</dbReference>
<keyword evidence="10 13" id="KW-0503">Monooxygenase</keyword>
<dbReference type="EMBL" id="PKPP01010017">
    <property type="protein sequence ID" value="PWA46989.1"/>
    <property type="molecule type" value="Genomic_DNA"/>
</dbReference>
<dbReference type="Proteomes" id="UP000245207">
    <property type="component" value="Unassembled WGS sequence"/>
</dbReference>
<dbReference type="InterPro" id="IPR002401">
    <property type="entry name" value="Cyt_P450_E_grp-I"/>
</dbReference>
<dbReference type="InterPro" id="IPR036396">
    <property type="entry name" value="Cyt_P450_sf"/>
</dbReference>
<accession>A0A2U1LDA9</accession>
<dbReference type="PRINTS" id="PR00463">
    <property type="entry name" value="EP450I"/>
</dbReference>
<dbReference type="InterPro" id="IPR001128">
    <property type="entry name" value="Cyt_P450"/>
</dbReference>
<reference evidence="14 15" key="1">
    <citation type="journal article" date="2018" name="Mol. Plant">
        <title>The genome of Artemisia annua provides insight into the evolution of Asteraceae family and artemisinin biosynthesis.</title>
        <authorList>
            <person name="Shen Q."/>
            <person name="Zhang L."/>
            <person name="Liao Z."/>
            <person name="Wang S."/>
            <person name="Yan T."/>
            <person name="Shi P."/>
            <person name="Liu M."/>
            <person name="Fu X."/>
            <person name="Pan Q."/>
            <person name="Wang Y."/>
            <person name="Lv Z."/>
            <person name="Lu X."/>
            <person name="Zhang F."/>
            <person name="Jiang W."/>
            <person name="Ma Y."/>
            <person name="Chen M."/>
            <person name="Hao X."/>
            <person name="Li L."/>
            <person name="Tang Y."/>
            <person name="Lv G."/>
            <person name="Zhou Y."/>
            <person name="Sun X."/>
            <person name="Brodelius P.E."/>
            <person name="Rose J.K.C."/>
            <person name="Tang K."/>
        </authorList>
    </citation>
    <scope>NUCLEOTIDE SEQUENCE [LARGE SCALE GENOMIC DNA]</scope>
    <source>
        <strain evidence="15">cv. Huhao1</strain>
        <tissue evidence="14">Leaf</tissue>
    </source>
</reference>
<evidence type="ECO:0000256" key="2">
    <source>
        <dbReference type="ARBA" id="ARBA00004167"/>
    </source>
</evidence>
<keyword evidence="11" id="KW-0472">Membrane</keyword>
<comment type="cofactor">
    <cofactor evidence="1 12">
        <name>heme</name>
        <dbReference type="ChEBI" id="CHEBI:30413"/>
    </cofactor>
</comment>
<evidence type="ECO:0000256" key="10">
    <source>
        <dbReference type="ARBA" id="ARBA00023033"/>
    </source>
</evidence>
<evidence type="ECO:0000313" key="15">
    <source>
        <dbReference type="Proteomes" id="UP000245207"/>
    </source>
</evidence>
<dbReference type="InterPro" id="IPR017972">
    <property type="entry name" value="Cyt_P450_CS"/>
</dbReference>
<evidence type="ECO:0000256" key="9">
    <source>
        <dbReference type="ARBA" id="ARBA00023004"/>
    </source>
</evidence>
<dbReference type="GO" id="GO:0004497">
    <property type="term" value="F:monooxygenase activity"/>
    <property type="evidence" value="ECO:0007669"/>
    <property type="project" value="UniProtKB-KW"/>
</dbReference>
<dbReference type="GO" id="GO:0051762">
    <property type="term" value="P:sesquiterpene biosynthetic process"/>
    <property type="evidence" value="ECO:0007669"/>
    <property type="project" value="UniProtKB-ARBA"/>
</dbReference>